<dbReference type="Pfam" id="PF16732">
    <property type="entry name" value="ComP_DUS"/>
    <property type="match status" value="1"/>
</dbReference>
<dbReference type="NCBIfam" id="TIGR02532">
    <property type="entry name" value="IV_pilin_GFxxxE"/>
    <property type="match status" value="1"/>
</dbReference>
<dbReference type="InterPro" id="IPR031982">
    <property type="entry name" value="PilE-like"/>
</dbReference>
<keyword evidence="3" id="KW-1185">Reference proteome</keyword>
<dbReference type="AlphaFoldDB" id="A0A5C8M058"/>
<accession>A0A5C8M058</accession>
<keyword evidence="1" id="KW-0812">Transmembrane</keyword>
<comment type="caution">
    <text evidence="2">The sequence shown here is derived from an EMBL/GenBank/DDBJ whole genome shotgun (WGS) entry which is preliminary data.</text>
</comment>
<reference evidence="2 3" key="1">
    <citation type="submission" date="2019-08" db="EMBL/GenBank/DDBJ databases">
        <title>Draft genome analysis of Rheinheimera tangshanensis isolated from the roots of fresh rice plants (Oryza sativa).</title>
        <authorList>
            <person name="Yu Q."/>
            <person name="Qi Y."/>
            <person name="Zhang H."/>
            <person name="Pu J."/>
        </authorList>
    </citation>
    <scope>NUCLEOTIDE SEQUENCE [LARGE SCALE GENOMIC DNA]</scope>
    <source>
        <strain evidence="2 3">JA3-B52</strain>
    </source>
</reference>
<evidence type="ECO:0000313" key="3">
    <source>
        <dbReference type="Proteomes" id="UP000321814"/>
    </source>
</evidence>
<dbReference type="SUPFAM" id="SSF54523">
    <property type="entry name" value="Pili subunits"/>
    <property type="match status" value="1"/>
</dbReference>
<name>A0A5C8M058_9GAMM</name>
<keyword evidence="1" id="KW-1133">Transmembrane helix</keyword>
<evidence type="ECO:0000313" key="2">
    <source>
        <dbReference type="EMBL" id="TXK81258.1"/>
    </source>
</evidence>
<protein>
    <submittedName>
        <fullName evidence="2">Prepilin-type N-terminal cleavage/methylation domain-containing protein</fullName>
    </submittedName>
</protein>
<keyword evidence="1" id="KW-0472">Membrane</keyword>
<proteinExistence type="predicted"/>
<dbReference type="EMBL" id="VRLR01000004">
    <property type="protein sequence ID" value="TXK81258.1"/>
    <property type="molecule type" value="Genomic_DNA"/>
</dbReference>
<dbReference type="Proteomes" id="UP000321814">
    <property type="component" value="Unassembled WGS sequence"/>
</dbReference>
<organism evidence="2 3">
    <name type="scientific">Rheinheimera tangshanensis</name>
    <dbReference type="NCBI Taxonomy" id="400153"/>
    <lineage>
        <taxon>Bacteria</taxon>
        <taxon>Pseudomonadati</taxon>
        <taxon>Pseudomonadota</taxon>
        <taxon>Gammaproteobacteria</taxon>
        <taxon>Chromatiales</taxon>
        <taxon>Chromatiaceae</taxon>
        <taxon>Rheinheimera</taxon>
    </lineage>
</organism>
<evidence type="ECO:0000256" key="1">
    <source>
        <dbReference type="SAM" id="Phobius"/>
    </source>
</evidence>
<dbReference type="Pfam" id="PF07963">
    <property type="entry name" value="N_methyl"/>
    <property type="match status" value="1"/>
</dbReference>
<dbReference type="Gene3D" id="3.30.700.10">
    <property type="entry name" value="Glycoprotein, Type 4 Pilin"/>
    <property type="match status" value="1"/>
</dbReference>
<dbReference type="InterPro" id="IPR012902">
    <property type="entry name" value="N_methyl_site"/>
</dbReference>
<sequence>MKKPYTFGFSLIELMIAITVAGILFAIALPAYQEYMMVSRRADAVESLFTLSQQLERQFTQTNSYSGLSLATSSNGGFYTISAEITDTAFILTATATGAQSSDSDCSTFTLNQRGEKGGSDPQGCW</sequence>
<dbReference type="OrthoDB" id="5296638at2"/>
<dbReference type="GO" id="GO:0043683">
    <property type="term" value="P:type IV pilus assembly"/>
    <property type="evidence" value="ECO:0007669"/>
    <property type="project" value="InterPro"/>
</dbReference>
<dbReference type="RefSeq" id="WP_147904094.1">
    <property type="nucleotide sequence ID" value="NZ_BAAAGC010000007.1"/>
</dbReference>
<feature type="transmembrane region" description="Helical" evidence="1">
    <location>
        <begin position="6"/>
        <end position="32"/>
    </location>
</feature>
<gene>
    <name evidence="2" type="ORF">FU839_09060</name>
</gene>
<dbReference type="InterPro" id="IPR045584">
    <property type="entry name" value="Pilin-like"/>
</dbReference>